<keyword evidence="14" id="KW-1185">Reference proteome</keyword>
<organism evidence="13 14">
    <name type="scientific">Tepidicaulis marinus</name>
    <dbReference type="NCBI Taxonomy" id="1333998"/>
    <lineage>
        <taxon>Bacteria</taxon>
        <taxon>Pseudomonadati</taxon>
        <taxon>Pseudomonadota</taxon>
        <taxon>Alphaproteobacteria</taxon>
        <taxon>Hyphomicrobiales</taxon>
        <taxon>Parvibaculaceae</taxon>
        <taxon>Tepidicaulis</taxon>
    </lineage>
</organism>
<dbReference type="Proteomes" id="UP000028702">
    <property type="component" value="Unassembled WGS sequence"/>
</dbReference>
<dbReference type="PANTHER" id="PTHR11562">
    <property type="entry name" value="CATION EFFLUX PROTEIN/ ZINC TRANSPORTER"/>
    <property type="match status" value="1"/>
</dbReference>
<evidence type="ECO:0000256" key="10">
    <source>
        <dbReference type="SAM" id="Phobius"/>
    </source>
</evidence>
<evidence type="ECO:0000256" key="5">
    <source>
        <dbReference type="ARBA" id="ARBA00022906"/>
    </source>
</evidence>
<proteinExistence type="inferred from homology"/>
<dbReference type="GO" id="GO:0005886">
    <property type="term" value="C:plasma membrane"/>
    <property type="evidence" value="ECO:0007669"/>
    <property type="project" value="TreeGrafter"/>
</dbReference>
<feature type="domain" description="Cation efflux protein cytoplasmic" evidence="12">
    <location>
        <begin position="238"/>
        <end position="312"/>
    </location>
</feature>
<dbReference type="InterPro" id="IPR036837">
    <property type="entry name" value="Cation_efflux_CTD_sf"/>
</dbReference>
<keyword evidence="3" id="KW-0813">Transport</keyword>
<comment type="subcellular location">
    <subcellularLocation>
        <location evidence="1">Membrane</location>
        <topology evidence="1">Multi-pass membrane protein</topology>
    </subcellularLocation>
</comment>
<dbReference type="GO" id="GO:0005385">
    <property type="term" value="F:zinc ion transmembrane transporter activity"/>
    <property type="evidence" value="ECO:0007669"/>
    <property type="project" value="TreeGrafter"/>
</dbReference>
<dbReference type="AlphaFoldDB" id="A0A081B9W0"/>
<dbReference type="SUPFAM" id="SSF161111">
    <property type="entry name" value="Cation efflux protein transmembrane domain-like"/>
    <property type="match status" value="1"/>
</dbReference>
<keyword evidence="7" id="KW-0406">Ion transport</keyword>
<protein>
    <submittedName>
        <fullName evidence="13">Co/Zn/Cd efflux system component</fullName>
    </submittedName>
</protein>
<reference evidence="13 14" key="1">
    <citation type="submission" date="2014-07" db="EMBL/GenBank/DDBJ databases">
        <title>Tepidicaulis marinum gen. nov., sp. nov., a novel marine bacterium denitrifying nitrate to nitrous oxide strictly under microaerobic conditions.</title>
        <authorList>
            <person name="Takeuchi M."/>
            <person name="Yamagishi T."/>
            <person name="Kamagata Y."/>
            <person name="Oshima K."/>
            <person name="Hattori M."/>
            <person name="Katayama T."/>
            <person name="Hanada S."/>
            <person name="Tamaki H."/>
            <person name="Marumo K."/>
            <person name="Maeda H."/>
            <person name="Nedachi M."/>
            <person name="Iwasaki W."/>
            <person name="Suwa Y."/>
            <person name="Sakata S."/>
        </authorList>
    </citation>
    <scope>NUCLEOTIDE SEQUENCE [LARGE SCALE GENOMIC DNA]</scope>
    <source>
        <strain evidence="13 14">MA2</strain>
    </source>
</reference>
<keyword evidence="4 10" id="KW-0812">Transmembrane</keyword>
<dbReference type="InterPro" id="IPR050681">
    <property type="entry name" value="CDF/SLC30A"/>
</dbReference>
<dbReference type="RefSeq" id="WP_045444739.1">
    <property type="nucleotide sequence ID" value="NZ_BBIO01000005.1"/>
</dbReference>
<keyword evidence="8 10" id="KW-0472">Membrane</keyword>
<dbReference type="EMBL" id="BBIO01000005">
    <property type="protein sequence ID" value="GAK44828.1"/>
    <property type="molecule type" value="Genomic_DNA"/>
</dbReference>
<evidence type="ECO:0000256" key="9">
    <source>
        <dbReference type="SAM" id="MobiDB-lite"/>
    </source>
</evidence>
<feature type="compositionally biased region" description="Basic and acidic residues" evidence="9">
    <location>
        <begin position="1"/>
        <end position="11"/>
    </location>
</feature>
<accession>A0A081B9W0</accession>
<comment type="caution">
    <text evidence="13">The sequence shown here is derived from an EMBL/GenBank/DDBJ whole genome shotgun (WGS) entry which is preliminary data.</text>
</comment>
<evidence type="ECO:0000256" key="6">
    <source>
        <dbReference type="ARBA" id="ARBA00022989"/>
    </source>
</evidence>
<evidence type="ECO:0000313" key="14">
    <source>
        <dbReference type="Proteomes" id="UP000028702"/>
    </source>
</evidence>
<keyword evidence="6 10" id="KW-1133">Transmembrane helix</keyword>
<name>A0A081B9W0_9HYPH</name>
<dbReference type="Pfam" id="PF01545">
    <property type="entry name" value="Cation_efflux"/>
    <property type="match status" value="1"/>
</dbReference>
<feature type="region of interest" description="Disordered" evidence="9">
    <location>
        <begin position="1"/>
        <end position="32"/>
    </location>
</feature>
<dbReference type="NCBIfam" id="TIGR01297">
    <property type="entry name" value="CDF"/>
    <property type="match status" value="1"/>
</dbReference>
<feature type="domain" description="Cation efflux protein transmembrane" evidence="11">
    <location>
        <begin position="43"/>
        <end position="233"/>
    </location>
</feature>
<dbReference type="InterPro" id="IPR058533">
    <property type="entry name" value="Cation_efflux_TM"/>
</dbReference>
<feature type="transmembrane region" description="Helical" evidence="10">
    <location>
        <begin position="68"/>
        <end position="89"/>
    </location>
</feature>
<comment type="similarity">
    <text evidence="2">Belongs to the cation diffusion facilitator (CDF) transporter (TC 2.A.4) family. SLC30A subfamily.</text>
</comment>
<evidence type="ECO:0000313" key="13">
    <source>
        <dbReference type="EMBL" id="GAK44828.1"/>
    </source>
</evidence>
<dbReference type="eggNOG" id="COG1230">
    <property type="taxonomic scope" value="Bacteria"/>
</dbReference>
<evidence type="ECO:0000259" key="12">
    <source>
        <dbReference type="Pfam" id="PF16916"/>
    </source>
</evidence>
<dbReference type="Gene3D" id="1.20.1510.10">
    <property type="entry name" value="Cation efflux protein transmembrane domain"/>
    <property type="match status" value="1"/>
</dbReference>
<evidence type="ECO:0000256" key="3">
    <source>
        <dbReference type="ARBA" id="ARBA00022448"/>
    </source>
</evidence>
<dbReference type="PANTHER" id="PTHR11562:SF17">
    <property type="entry name" value="RE54080P-RELATED"/>
    <property type="match status" value="1"/>
</dbReference>
<sequence>MATELDHTHSHGHDHHHSHDHAHDHASHSHAPQVSHENERRVFWAMLLTGGFMVAEVAGGLMSGSLALIADAGHMATDAASLLLAWFAFRLSRRPADGARSYGFYRAEILAAFVNGLAMIALVVWIAYEAVTRFFQPVEVLGGLMLAVAAAGLLVNIAAFALLHGGAGDNLNIKGAAVHVMGDLLGSLAAIAAAGIILWTGWMPIDPLLSLLVALLVLRSAWFITKQSAHILMEGTPSGLNLGEMRADLCGHIEGVEDVHHLHAWSLTQERPVVTLHARISEAADGDRVLRDINTRLAEVFSVSHATVQIERESCEGDCAPPAGTATAAH</sequence>
<evidence type="ECO:0000256" key="1">
    <source>
        <dbReference type="ARBA" id="ARBA00004141"/>
    </source>
</evidence>
<dbReference type="InterPro" id="IPR002524">
    <property type="entry name" value="Cation_efflux"/>
</dbReference>
<feature type="transmembrane region" description="Helical" evidence="10">
    <location>
        <begin position="42"/>
        <end position="62"/>
    </location>
</feature>
<keyword evidence="5" id="KW-0864">Zinc transport</keyword>
<feature type="transmembrane region" description="Helical" evidence="10">
    <location>
        <begin position="140"/>
        <end position="163"/>
    </location>
</feature>
<dbReference type="Pfam" id="PF16916">
    <property type="entry name" value="ZT_dimer"/>
    <property type="match status" value="1"/>
</dbReference>
<dbReference type="InterPro" id="IPR027470">
    <property type="entry name" value="Cation_efflux_CTD"/>
</dbReference>
<evidence type="ECO:0000256" key="2">
    <source>
        <dbReference type="ARBA" id="ARBA00008873"/>
    </source>
</evidence>
<gene>
    <name evidence="13" type="ORF">M2A_1327</name>
</gene>
<dbReference type="SUPFAM" id="SSF160240">
    <property type="entry name" value="Cation efflux protein cytoplasmic domain-like"/>
    <property type="match status" value="1"/>
</dbReference>
<dbReference type="InterPro" id="IPR027469">
    <property type="entry name" value="Cation_efflux_TMD_sf"/>
</dbReference>
<evidence type="ECO:0000256" key="7">
    <source>
        <dbReference type="ARBA" id="ARBA00023065"/>
    </source>
</evidence>
<feature type="transmembrane region" description="Helical" evidence="10">
    <location>
        <begin position="109"/>
        <end position="128"/>
    </location>
</feature>
<dbReference type="STRING" id="1333998.M2A_1327"/>
<evidence type="ECO:0000256" key="8">
    <source>
        <dbReference type="ARBA" id="ARBA00023136"/>
    </source>
</evidence>
<evidence type="ECO:0000259" key="11">
    <source>
        <dbReference type="Pfam" id="PF01545"/>
    </source>
</evidence>
<keyword evidence="5" id="KW-0862">Zinc</keyword>
<evidence type="ECO:0000256" key="4">
    <source>
        <dbReference type="ARBA" id="ARBA00022692"/>
    </source>
</evidence>
<feature type="transmembrane region" description="Helical" evidence="10">
    <location>
        <begin position="184"/>
        <end position="202"/>
    </location>
</feature>
<feature type="transmembrane region" description="Helical" evidence="10">
    <location>
        <begin position="208"/>
        <end position="225"/>
    </location>
</feature>